<sequence length="518" mass="59954">MSFPEGYNLADLEDGNANIIIENRDSNSSNSTENLYSSISSDTYQQRNSIQLITIDSDDDDEQILDNEINWAELPSPAVENIYSFLSRTDQSRMSQVCSRWSNDFNSPRLWKTMKFYLPEYDYSSEIYPEVRFALKYAPMFLHVEIICKTVRSHLTSVIWKQLTFFLKAMASSSQLTSIKFIDMGKYFHRVDYIIYADILKIIISFFNSQKNLKTVVFQDSHFSKEEGMELLKAILSDSTTVRNLTLRGFVYEATSTVLSRQYTLNLTEVCCRITNVQSLEVEYTQIFEDVINNLFEMLSSGNYQLDKKKSSMTTLIIYSEDKAQTGFRGILPGTWKYLTNAFPDLKVKMDVTIHSHLTNEMEKFLVREMPLQTLDFRFRKLSPRIDISSLLTYLQLCKYQNHLEVLNILWLPSIADFAGSVHSFVQSCNKIKTLHLHAERTPAGIENVLKAFLENHPMSLNSITLWFNNLQEGEGVDNLTALSEKYYALFKSQGIECFLVLERSPRQRRRETNVIAP</sequence>
<dbReference type="PANTHER" id="PTHR20933">
    <property type="entry name" value="F-BOX ONLY PROTEIN 33"/>
    <property type="match status" value="1"/>
</dbReference>
<proteinExistence type="predicted"/>
<dbReference type="OrthoDB" id="6409609at2759"/>
<dbReference type="InterPro" id="IPR032675">
    <property type="entry name" value="LRR_dom_sf"/>
</dbReference>
<dbReference type="Pfam" id="PF12937">
    <property type="entry name" value="F-box-like"/>
    <property type="match status" value="1"/>
</dbReference>
<dbReference type="EMBL" id="BGPR01003102">
    <property type="protein sequence ID" value="GBM83707.1"/>
    <property type="molecule type" value="Genomic_DNA"/>
</dbReference>
<evidence type="ECO:0000259" key="1">
    <source>
        <dbReference type="PROSITE" id="PS50181"/>
    </source>
</evidence>
<dbReference type="PROSITE" id="PS50181">
    <property type="entry name" value="FBOX"/>
    <property type="match status" value="1"/>
</dbReference>
<comment type="caution">
    <text evidence="2">The sequence shown here is derived from an EMBL/GenBank/DDBJ whole genome shotgun (WGS) entry which is preliminary data.</text>
</comment>
<dbReference type="Gene3D" id="3.80.10.10">
    <property type="entry name" value="Ribonuclease Inhibitor"/>
    <property type="match status" value="1"/>
</dbReference>
<reference evidence="2 3" key="1">
    <citation type="journal article" date="2019" name="Sci. Rep.">
        <title>Orb-weaving spider Araneus ventricosus genome elucidates the spidroin gene catalogue.</title>
        <authorList>
            <person name="Kono N."/>
            <person name="Nakamura H."/>
            <person name="Ohtoshi R."/>
            <person name="Moran D.A.P."/>
            <person name="Shinohara A."/>
            <person name="Yoshida Y."/>
            <person name="Fujiwara M."/>
            <person name="Mori M."/>
            <person name="Tomita M."/>
            <person name="Arakawa K."/>
        </authorList>
    </citation>
    <scope>NUCLEOTIDE SEQUENCE [LARGE SCALE GENOMIC DNA]</scope>
</reference>
<gene>
    <name evidence="2" type="ORF">AVEN_156143_1</name>
</gene>
<feature type="domain" description="F-box" evidence="1">
    <location>
        <begin position="68"/>
        <end position="114"/>
    </location>
</feature>
<organism evidence="2 3">
    <name type="scientific">Araneus ventricosus</name>
    <name type="common">Orbweaver spider</name>
    <name type="synonym">Epeira ventricosa</name>
    <dbReference type="NCBI Taxonomy" id="182803"/>
    <lineage>
        <taxon>Eukaryota</taxon>
        <taxon>Metazoa</taxon>
        <taxon>Ecdysozoa</taxon>
        <taxon>Arthropoda</taxon>
        <taxon>Chelicerata</taxon>
        <taxon>Arachnida</taxon>
        <taxon>Araneae</taxon>
        <taxon>Araneomorphae</taxon>
        <taxon>Entelegynae</taxon>
        <taxon>Araneoidea</taxon>
        <taxon>Araneidae</taxon>
        <taxon>Araneus</taxon>
    </lineage>
</organism>
<name>A0A4Y2J0Q0_ARAVE</name>
<dbReference type="Proteomes" id="UP000499080">
    <property type="component" value="Unassembled WGS sequence"/>
</dbReference>
<dbReference type="PANTHER" id="PTHR20933:SF4">
    <property type="entry name" value="F-BOX INVOLVED IN POLYQ PATHOGENESIS, ISOFORM A"/>
    <property type="match status" value="1"/>
</dbReference>
<evidence type="ECO:0000313" key="2">
    <source>
        <dbReference type="EMBL" id="GBM83707.1"/>
    </source>
</evidence>
<dbReference type="GO" id="GO:0031398">
    <property type="term" value="P:positive regulation of protein ubiquitination"/>
    <property type="evidence" value="ECO:0007669"/>
    <property type="project" value="TreeGrafter"/>
</dbReference>
<dbReference type="InterPro" id="IPR001810">
    <property type="entry name" value="F-box_dom"/>
</dbReference>
<protein>
    <recommendedName>
        <fullName evidence="1">F-box domain-containing protein</fullName>
    </recommendedName>
</protein>
<evidence type="ECO:0000313" key="3">
    <source>
        <dbReference type="Proteomes" id="UP000499080"/>
    </source>
</evidence>
<dbReference type="SUPFAM" id="SSF81383">
    <property type="entry name" value="F-box domain"/>
    <property type="match status" value="1"/>
</dbReference>
<dbReference type="Gene3D" id="1.20.1280.50">
    <property type="match status" value="1"/>
</dbReference>
<keyword evidence="3" id="KW-1185">Reference proteome</keyword>
<accession>A0A4Y2J0Q0</accession>
<dbReference type="SUPFAM" id="SSF52047">
    <property type="entry name" value="RNI-like"/>
    <property type="match status" value="1"/>
</dbReference>
<dbReference type="AlphaFoldDB" id="A0A4Y2J0Q0"/>
<dbReference type="InterPro" id="IPR036047">
    <property type="entry name" value="F-box-like_dom_sf"/>
</dbReference>